<comment type="caution">
    <text evidence="2">The sequence shown here is derived from an EMBL/GenBank/DDBJ whole genome shotgun (WGS) entry which is preliminary data.</text>
</comment>
<evidence type="ECO:0000313" key="2">
    <source>
        <dbReference type="EMBL" id="GMF58101.1"/>
    </source>
</evidence>
<dbReference type="Proteomes" id="UP001165121">
    <property type="component" value="Unassembled WGS sequence"/>
</dbReference>
<protein>
    <submittedName>
        <fullName evidence="2">Unnamed protein product</fullName>
    </submittedName>
</protein>
<organism evidence="2 3">
    <name type="scientific">Phytophthora fragariaefolia</name>
    <dbReference type="NCBI Taxonomy" id="1490495"/>
    <lineage>
        <taxon>Eukaryota</taxon>
        <taxon>Sar</taxon>
        <taxon>Stramenopiles</taxon>
        <taxon>Oomycota</taxon>
        <taxon>Peronosporomycetes</taxon>
        <taxon>Peronosporales</taxon>
        <taxon>Peronosporaceae</taxon>
        <taxon>Phytophthora</taxon>
    </lineage>
</organism>
<dbReference type="OrthoDB" id="123721at2759"/>
<dbReference type="EMBL" id="BSXT01004512">
    <property type="protein sequence ID" value="GMF58101.1"/>
    <property type="molecule type" value="Genomic_DNA"/>
</dbReference>
<keyword evidence="3" id="KW-1185">Reference proteome</keyword>
<sequence>METTDPDQLMNRLEMDEDEEVGDLEGRPEFLPPLVPSSDVTSIVEARPQDMTNHDVTPDGAAITPYADHPMITRSRARHIDETTDPEDGGHVKSKWWHHRRFGPSVKRFIKPVPRLMMSSLPLKAEC</sequence>
<evidence type="ECO:0000313" key="3">
    <source>
        <dbReference type="Proteomes" id="UP001165121"/>
    </source>
</evidence>
<gene>
    <name evidence="2" type="ORF">Pfra01_002492800</name>
</gene>
<dbReference type="AlphaFoldDB" id="A0A9W6YB52"/>
<reference evidence="2" key="1">
    <citation type="submission" date="2023-04" db="EMBL/GenBank/DDBJ databases">
        <title>Phytophthora fragariaefolia NBRC 109709.</title>
        <authorList>
            <person name="Ichikawa N."/>
            <person name="Sato H."/>
            <person name="Tonouchi N."/>
        </authorList>
    </citation>
    <scope>NUCLEOTIDE SEQUENCE</scope>
    <source>
        <strain evidence="2">NBRC 109709</strain>
    </source>
</reference>
<evidence type="ECO:0000256" key="1">
    <source>
        <dbReference type="SAM" id="MobiDB-lite"/>
    </source>
</evidence>
<name>A0A9W6YB52_9STRA</name>
<proteinExistence type="predicted"/>
<feature type="region of interest" description="Disordered" evidence="1">
    <location>
        <begin position="1"/>
        <end position="71"/>
    </location>
</feature>
<accession>A0A9W6YB52</accession>